<dbReference type="InterPro" id="IPR050235">
    <property type="entry name" value="CK1_Ser-Thr_kinase"/>
</dbReference>
<evidence type="ECO:0000256" key="7">
    <source>
        <dbReference type="ARBA" id="ARBA00061588"/>
    </source>
</evidence>
<dbReference type="SUPFAM" id="SSF56112">
    <property type="entry name" value="Protein kinase-like (PK-like)"/>
    <property type="match status" value="1"/>
</dbReference>
<dbReference type="PROSITE" id="PS00108">
    <property type="entry name" value="PROTEIN_KINASE_ST"/>
    <property type="match status" value="1"/>
</dbReference>
<dbReference type="GO" id="GO:0004674">
    <property type="term" value="F:protein serine/threonine kinase activity"/>
    <property type="evidence" value="ECO:0007669"/>
    <property type="project" value="UniProtKB-KW"/>
</dbReference>
<dbReference type="Gene3D" id="1.10.510.10">
    <property type="entry name" value="Transferase(Phosphotransferase) domain 1"/>
    <property type="match status" value="1"/>
</dbReference>
<dbReference type="GO" id="GO:0005524">
    <property type="term" value="F:ATP binding"/>
    <property type="evidence" value="ECO:0007669"/>
    <property type="project" value="UniProtKB-KW"/>
</dbReference>
<evidence type="ECO:0000256" key="4">
    <source>
        <dbReference type="ARBA" id="ARBA00022741"/>
    </source>
</evidence>
<reference evidence="10" key="1">
    <citation type="submission" date="2023-10" db="EMBL/GenBank/DDBJ databases">
        <title>Genome assembly of Pristionchus species.</title>
        <authorList>
            <person name="Yoshida K."/>
            <person name="Sommer R.J."/>
        </authorList>
    </citation>
    <scope>NUCLEOTIDE SEQUENCE</scope>
    <source>
        <strain evidence="10">RS5133</strain>
    </source>
</reference>
<dbReference type="InterPro" id="IPR000719">
    <property type="entry name" value="Prot_kinase_dom"/>
</dbReference>
<keyword evidence="5" id="KW-0418">Kinase</keyword>
<evidence type="ECO:0000256" key="3">
    <source>
        <dbReference type="ARBA" id="ARBA00022679"/>
    </source>
</evidence>
<dbReference type="SMART" id="SM00220">
    <property type="entry name" value="S_TKc"/>
    <property type="match status" value="1"/>
</dbReference>
<gene>
    <name evidence="10" type="ORF">PFISCL1PPCAC_24474</name>
</gene>
<feature type="region of interest" description="Disordered" evidence="8">
    <location>
        <begin position="387"/>
        <end position="418"/>
    </location>
</feature>
<evidence type="ECO:0000256" key="8">
    <source>
        <dbReference type="SAM" id="MobiDB-lite"/>
    </source>
</evidence>
<feature type="region of interest" description="Disordered" evidence="8">
    <location>
        <begin position="28"/>
        <end position="48"/>
    </location>
</feature>
<dbReference type="PANTHER" id="PTHR11909">
    <property type="entry name" value="CASEIN KINASE-RELATED"/>
    <property type="match status" value="1"/>
</dbReference>
<dbReference type="FunFam" id="1.10.510.10:FF:000883">
    <property type="entry name" value="Tau TuBulin Kinase"/>
    <property type="match status" value="1"/>
</dbReference>
<dbReference type="Proteomes" id="UP001432322">
    <property type="component" value="Unassembled WGS sequence"/>
</dbReference>
<feature type="compositionally biased region" description="Basic and acidic residues" evidence="8">
    <location>
        <begin position="36"/>
        <end position="48"/>
    </location>
</feature>
<keyword evidence="3" id="KW-0808">Transferase</keyword>
<evidence type="ECO:0000313" key="10">
    <source>
        <dbReference type="EMBL" id="GMT33177.1"/>
    </source>
</evidence>
<keyword evidence="11" id="KW-1185">Reference proteome</keyword>
<keyword evidence="4" id="KW-0547">Nucleotide-binding</keyword>
<keyword evidence="2" id="KW-0723">Serine/threonine-protein kinase</keyword>
<feature type="domain" description="Protein kinase" evidence="9">
    <location>
        <begin position="66"/>
        <end position="341"/>
    </location>
</feature>
<dbReference type="InterPro" id="IPR011009">
    <property type="entry name" value="Kinase-like_dom_sf"/>
</dbReference>
<dbReference type="AlphaFoldDB" id="A0AAV5WTU2"/>
<dbReference type="InterPro" id="IPR008271">
    <property type="entry name" value="Ser/Thr_kinase_AS"/>
</dbReference>
<evidence type="ECO:0000256" key="6">
    <source>
        <dbReference type="ARBA" id="ARBA00022840"/>
    </source>
</evidence>
<dbReference type="FunFam" id="3.30.200.20:FF:000358">
    <property type="entry name" value="Tau tubulin kinase 2b"/>
    <property type="match status" value="1"/>
</dbReference>
<evidence type="ECO:0000259" key="9">
    <source>
        <dbReference type="PROSITE" id="PS50011"/>
    </source>
</evidence>
<proteinExistence type="inferred from homology"/>
<evidence type="ECO:0000256" key="5">
    <source>
        <dbReference type="ARBA" id="ARBA00022777"/>
    </source>
</evidence>
<evidence type="ECO:0000256" key="1">
    <source>
        <dbReference type="ARBA" id="ARBA00012513"/>
    </source>
</evidence>
<comment type="similarity">
    <text evidence="7">Belongs to the protein kinase superfamily. CK1 Ser/Thr protein kinase family.</text>
</comment>
<comment type="caution">
    <text evidence="10">The sequence shown here is derived from an EMBL/GenBank/DDBJ whole genome shotgun (WGS) entry which is preliminary data.</text>
</comment>
<dbReference type="Pfam" id="PF00069">
    <property type="entry name" value="Pkinase"/>
    <property type="match status" value="1"/>
</dbReference>
<protein>
    <recommendedName>
        <fullName evidence="1">non-specific serine/threonine protein kinase</fullName>
        <ecNumber evidence="1">2.7.11.1</ecNumber>
    </recommendedName>
</protein>
<evidence type="ECO:0000313" key="11">
    <source>
        <dbReference type="Proteomes" id="UP001432322"/>
    </source>
</evidence>
<feature type="non-terminal residue" evidence="10">
    <location>
        <position position="1"/>
    </location>
</feature>
<keyword evidence="6" id="KW-0067">ATP-binding</keyword>
<name>A0AAV5WTU2_9BILA</name>
<dbReference type="GO" id="GO:0015630">
    <property type="term" value="C:microtubule cytoskeleton"/>
    <property type="evidence" value="ECO:0007669"/>
    <property type="project" value="UniProtKB-ARBA"/>
</dbReference>
<dbReference type="EMBL" id="BTSY01000006">
    <property type="protein sequence ID" value="GMT33177.1"/>
    <property type="molecule type" value="Genomic_DNA"/>
</dbReference>
<dbReference type="EC" id="2.7.11.1" evidence="1"/>
<dbReference type="PROSITE" id="PS50011">
    <property type="entry name" value="PROTEIN_KINASE_DOM"/>
    <property type="match status" value="1"/>
</dbReference>
<accession>A0AAV5WTU2</accession>
<organism evidence="10 11">
    <name type="scientific">Pristionchus fissidentatus</name>
    <dbReference type="NCBI Taxonomy" id="1538716"/>
    <lineage>
        <taxon>Eukaryota</taxon>
        <taxon>Metazoa</taxon>
        <taxon>Ecdysozoa</taxon>
        <taxon>Nematoda</taxon>
        <taxon>Chromadorea</taxon>
        <taxon>Rhabditida</taxon>
        <taxon>Rhabditina</taxon>
        <taxon>Diplogasteromorpha</taxon>
        <taxon>Diplogasteroidea</taxon>
        <taxon>Neodiplogasteridae</taxon>
        <taxon>Pristionchus</taxon>
    </lineage>
</organism>
<evidence type="ECO:0000256" key="2">
    <source>
        <dbReference type="ARBA" id="ARBA00022527"/>
    </source>
</evidence>
<sequence length="418" mass="47912">SLLFSPHSLPSLSSHAVVFLLMNEEAGTTTGGTTAPDERQQEDSRQKEKRIQKYVTFKEGKTFGKWSVVKKIDEGGFGKVYLMEIKGKDIRAALKAEPNEVEGGSAIKLELQVLRAINPKGDKPHIPQVYHAAKRKRFCYMIMTLLGENFKALRNKMERYDGSWPTLSVSTWTRLGIQCLYALKVVHDNGYLHRDIKPNNFVMGNPVDSERFRIVFILDFGLSRSYAFKSKDGSGKWTMRLARATAEFRGTARYCSPNVHDKMEQGRRDDIWSLFYVLIELHCGLPWQDVREKDKIEYVKCHYRDDHLMQNMPRELRGVIPALRKLDCYGRPDYASIHQALVAVMKRYKVGYDDLYDWERDSDLKVLKASKKPPWYTPEEFFKSDPIGINSGPASAERVSQDTAEAKTIGTIEHTKGD</sequence>